<organism evidence="7 8">
    <name type="scientific">Mesorhizobium onobrychidis</name>
    <dbReference type="NCBI Taxonomy" id="2775404"/>
    <lineage>
        <taxon>Bacteria</taxon>
        <taxon>Pseudomonadati</taxon>
        <taxon>Pseudomonadota</taxon>
        <taxon>Alphaproteobacteria</taxon>
        <taxon>Hyphomicrobiales</taxon>
        <taxon>Phyllobacteriaceae</taxon>
        <taxon>Mesorhizobium</taxon>
    </lineage>
</organism>
<dbReference type="Pfam" id="PF04932">
    <property type="entry name" value="Wzy_C"/>
    <property type="match status" value="1"/>
</dbReference>
<feature type="transmembrane region" description="Helical" evidence="5">
    <location>
        <begin position="218"/>
        <end position="235"/>
    </location>
</feature>
<feature type="transmembrane region" description="Helical" evidence="5">
    <location>
        <begin position="157"/>
        <end position="174"/>
    </location>
</feature>
<feature type="transmembrane region" description="Helical" evidence="5">
    <location>
        <begin position="36"/>
        <end position="58"/>
    </location>
</feature>
<feature type="transmembrane region" description="Helical" evidence="5">
    <location>
        <begin position="99"/>
        <end position="118"/>
    </location>
</feature>
<name>A0ABY5QU69_9HYPH</name>
<feature type="transmembrane region" description="Helical" evidence="5">
    <location>
        <begin position="194"/>
        <end position="211"/>
    </location>
</feature>
<keyword evidence="2 5" id="KW-0812">Transmembrane</keyword>
<feature type="transmembrane region" description="Helical" evidence="5">
    <location>
        <begin position="124"/>
        <end position="145"/>
    </location>
</feature>
<feature type="transmembrane region" description="Helical" evidence="5">
    <location>
        <begin position="241"/>
        <end position="256"/>
    </location>
</feature>
<gene>
    <name evidence="7" type="ORF">IHQ72_28695</name>
</gene>
<reference evidence="7" key="1">
    <citation type="submission" date="2020-09" db="EMBL/GenBank/DDBJ databases">
        <title>Rhizobia associated with sainfoin plants.</title>
        <authorList>
            <person name="Asharfi S."/>
            <person name="Kuzmanovic N."/>
            <person name="Bunk B."/>
            <person name="Sproeer C."/>
            <person name="Becker M."/>
            <person name="Thuenen T."/>
        </authorList>
    </citation>
    <scope>NUCLEOTIDE SEQUENCE</scope>
    <source>
        <strain evidence="7">OM4</strain>
    </source>
</reference>
<feature type="transmembrane region" description="Helical" evidence="5">
    <location>
        <begin position="70"/>
        <end position="87"/>
    </location>
</feature>
<sequence length="432" mass="48010">MTQRVNFHYDAPPADFDRGGIGRRFEHLRGYVDRRIVFSPAMAFALAICGIYSFSGIVNRIDPEGSLGSLLIRAAIALITAVSFILVPPRFRSTTPYLLPLKIFFILYLFRLVENIYISSMKFSPGPAMLFSVFLVTSVAATFILSSMSRAIRDENLIFSLNILCALFLVGLYLNRDMLFVSADSRMSLDKINPIAMGHTAFAFLIYFIILTERTRKLSFKSMIMCPLLFLVVVWARSRGAYIAGAGALLVYVLLLKGSNRVLAISGAIAVAIVVLASTGTELIDVVADRLEQINSADQSTTLRSLMQEGAWRQFQEDPLFGRYVVEMQLRFYPHNIYLESLMSVGLIGSLPFAAHIILALRSTVGIIRSGKFPLGAVFAAVVFIREAIAGLASGSLWGNAIFWVSSALTISFWYGYQGFLDRSRKLENRAY</sequence>
<accession>A0ABY5QU69</accession>
<protein>
    <submittedName>
        <fullName evidence="7">O-antigen ligase family protein</fullName>
    </submittedName>
</protein>
<keyword evidence="4 5" id="KW-0472">Membrane</keyword>
<evidence type="ECO:0000256" key="4">
    <source>
        <dbReference type="ARBA" id="ARBA00023136"/>
    </source>
</evidence>
<feature type="transmembrane region" description="Helical" evidence="5">
    <location>
        <begin position="263"/>
        <end position="281"/>
    </location>
</feature>
<keyword evidence="3 5" id="KW-1133">Transmembrane helix</keyword>
<dbReference type="RefSeq" id="WP_309508704.1">
    <property type="nucleotide sequence ID" value="NZ_CP062229.1"/>
</dbReference>
<dbReference type="GO" id="GO:0016874">
    <property type="term" value="F:ligase activity"/>
    <property type="evidence" value="ECO:0007669"/>
    <property type="project" value="UniProtKB-KW"/>
</dbReference>
<feature type="transmembrane region" description="Helical" evidence="5">
    <location>
        <begin position="398"/>
        <end position="417"/>
    </location>
</feature>
<dbReference type="PANTHER" id="PTHR37422">
    <property type="entry name" value="TEICHURONIC ACID BIOSYNTHESIS PROTEIN TUAE"/>
    <property type="match status" value="1"/>
</dbReference>
<evidence type="ECO:0000256" key="3">
    <source>
        <dbReference type="ARBA" id="ARBA00022989"/>
    </source>
</evidence>
<keyword evidence="8" id="KW-1185">Reference proteome</keyword>
<evidence type="ECO:0000259" key="6">
    <source>
        <dbReference type="Pfam" id="PF04932"/>
    </source>
</evidence>
<proteinExistence type="predicted"/>
<evidence type="ECO:0000256" key="2">
    <source>
        <dbReference type="ARBA" id="ARBA00022692"/>
    </source>
</evidence>
<dbReference type="InterPro" id="IPR051533">
    <property type="entry name" value="WaaL-like"/>
</dbReference>
<keyword evidence="7" id="KW-0436">Ligase</keyword>
<feature type="transmembrane region" description="Helical" evidence="5">
    <location>
        <begin position="373"/>
        <end position="392"/>
    </location>
</feature>
<dbReference type="EMBL" id="CP062229">
    <property type="protein sequence ID" value="UVC14568.1"/>
    <property type="molecule type" value="Genomic_DNA"/>
</dbReference>
<evidence type="ECO:0000313" key="7">
    <source>
        <dbReference type="EMBL" id="UVC14568.1"/>
    </source>
</evidence>
<dbReference type="PANTHER" id="PTHR37422:SF13">
    <property type="entry name" value="LIPOPOLYSACCHARIDE BIOSYNTHESIS PROTEIN PA4999-RELATED"/>
    <property type="match status" value="1"/>
</dbReference>
<evidence type="ECO:0000256" key="1">
    <source>
        <dbReference type="ARBA" id="ARBA00004141"/>
    </source>
</evidence>
<dbReference type="Proteomes" id="UP001058098">
    <property type="component" value="Chromosome"/>
</dbReference>
<feature type="domain" description="O-antigen ligase-related" evidence="6">
    <location>
        <begin position="228"/>
        <end position="353"/>
    </location>
</feature>
<comment type="subcellular location">
    <subcellularLocation>
        <location evidence="1">Membrane</location>
        <topology evidence="1">Multi-pass membrane protein</topology>
    </subcellularLocation>
</comment>
<evidence type="ECO:0000313" key="8">
    <source>
        <dbReference type="Proteomes" id="UP001058098"/>
    </source>
</evidence>
<evidence type="ECO:0000256" key="5">
    <source>
        <dbReference type="SAM" id="Phobius"/>
    </source>
</evidence>
<dbReference type="InterPro" id="IPR007016">
    <property type="entry name" value="O-antigen_ligase-rel_domated"/>
</dbReference>
<feature type="transmembrane region" description="Helical" evidence="5">
    <location>
        <begin position="337"/>
        <end position="361"/>
    </location>
</feature>